<dbReference type="InterPro" id="IPR011009">
    <property type="entry name" value="Kinase-like_dom_sf"/>
</dbReference>
<accession>A0AAN9UBI2</accession>
<feature type="domain" description="Protein kinase" evidence="1">
    <location>
        <begin position="207"/>
        <end position="567"/>
    </location>
</feature>
<keyword evidence="3" id="KW-1185">Reference proteome</keyword>
<dbReference type="InterPro" id="IPR000719">
    <property type="entry name" value="Prot_kinase_dom"/>
</dbReference>
<sequence length="567" mass="64698">MEAFHGCILAIEFFSTAQHMGTDGDLFHTGLEFEKYRLITWAGRVGLLGENERQTLNWQLAGIILKQLESFLTSAHELRDRYSLDVTEEEVQAAEEAQVLEGPQHGVAKLIARLKPNLRTTASKIIQENNSTIKRIRWAARDKKKLKAFLGEIKELINKLEVLLDSTERQQGKEEYDHLLREVISLSTTTTEAGQIKELFDEGPYYLKNERVINAAAYLKQVRLVLGADKREDEVTPKLNGDMAGLKMPKLSVLGRSLKPWNSTELYYSDLEFATYRGQQVLIQWKSVESTQWERYTKQMKCLAVFLMSLSDKSFRSLSCMGYYPLESQGKHGIVYSMPDEKIDWEYKSLKDLIPAKPLLSLNRRLAIAQALADTILQLHTAGWLHKSLRSENIIFLAPRGSDDDVFLSSEPYIFGYEYARTDSEDAAKAFTQLPDTELEADLYRHPQARGLNRKTYQKRFDLYALACIVVELVAWKPLVEIFSSYVNQELKNTIRIAKEQDEVMELPSLGDLFGKEDAVRLLKYRAGAQVLEVMNTCVEAKEAPEGEEGLLTDQLSIVRMLMGCRV</sequence>
<dbReference type="Gene3D" id="1.10.510.10">
    <property type="entry name" value="Transferase(Phosphotransferase) domain 1"/>
    <property type="match status" value="1"/>
</dbReference>
<dbReference type="Pfam" id="PF14479">
    <property type="entry name" value="HeLo"/>
    <property type="match status" value="1"/>
</dbReference>
<dbReference type="InterPro" id="IPR038305">
    <property type="entry name" value="HeLo_sf"/>
</dbReference>
<dbReference type="Gene3D" id="1.20.120.1020">
    <property type="entry name" value="Prion-inhibition and propagation, HeLo domain"/>
    <property type="match status" value="1"/>
</dbReference>
<dbReference type="PROSITE" id="PS50011">
    <property type="entry name" value="PROTEIN_KINASE_DOM"/>
    <property type="match status" value="1"/>
</dbReference>
<reference evidence="2 3" key="1">
    <citation type="submission" date="2024-02" db="EMBL/GenBank/DDBJ databases">
        <title>De novo assembly and annotation of 12 fungi associated with fruit tree decline syndrome in Ontario, Canada.</title>
        <authorList>
            <person name="Sulman M."/>
            <person name="Ellouze W."/>
            <person name="Ilyukhin E."/>
        </authorList>
    </citation>
    <scope>NUCLEOTIDE SEQUENCE [LARGE SCALE GENOMIC DNA]</scope>
    <source>
        <strain evidence="2 3">M11/M66-122</strain>
    </source>
</reference>
<dbReference type="AlphaFoldDB" id="A0AAN9UBI2"/>
<dbReference type="PANTHER" id="PTHR37542:SF3">
    <property type="entry name" value="PRION-INHIBITION AND PROPAGATION HELO DOMAIN-CONTAINING PROTEIN"/>
    <property type="match status" value="1"/>
</dbReference>
<gene>
    <name evidence="2" type="ORF">SLS62_011292</name>
</gene>
<name>A0AAN9UBI2_9PEZI</name>
<organism evidence="2 3">
    <name type="scientific">Diatrype stigma</name>
    <dbReference type="NCBI Taxonomy" id="117547"/>
    <lineage>
        <taxon>Eukaryota</taxon>
        <taxon>Fungi</taxon>
        <taxon>Dikarya</taxon>
        <taxon>Ascomycota</taxon>
        <taxon>Pezizomycotina</taxon>
        <taxon>Sordariomycetes</taxon>
        <taxon>Xylariomycetidae</taxon>
        <taxon>Xylariales</taxon>
        <taxon>Diatrypaceae</taxon>
        <taxon>Diatrype</taxon>
    </lineage>
</organism>
<dbReference type="InterPro" id="IPR029498">
    <property type="entry name" value="HeLo_dom"/>
</dbReference>
<dbReference type="GO" id="GO:0005524">
    <property type="term" value="F:ATP binding"/>
    <property type="evidence" value="ECO:0007669"/>
    <property type="project" value="InterPro"/>
</dbReference>
<dbReference type="GO" id="GO:0004672">
    <property type="term" value="F:protein kinase activity"/>
    <property type="evidence" value="ECO:0007669"/>
    <property type="project" value="InterPro"/>
</dbReference>
<dbReference type="SUPFAM" id="SSF56112">
    <property type="entry name" value="Protein kinase-like (PK-like)"/>
    <property type="match status" value="1"/>
</dbReference>
<evidence type="ECO:0000259" key="1">
    <source>
        <dbReference type="PROSITE" id="PS50011"/>
    </source>
</evidence>
<dbReference type="EMBL" id="JAKJXP020000188">
    <property type="protein sequence ID" value="KAK7739114.1"/>
    <property type="molecule type" value="Genomic_DNA"/>
</dbReference>
<evidence type="ECO:0000313" key="2">
    <source>
        <dbReference type="EMBL" id="KAK7739114.1"/>
    </source>
</evidence>
<dbReference type="Proteomes" id="UP001320420">
    <property type="component" value="Unassembled WGS sequence"/>
</dbReference>
<protein>
    <recommendedName>
        <fullName evidence="1">Protein kinase domain-containing protein</fullName>
    </recommendedName>
</protein>
<dbReference type="PANTHER" id="PTHR37542">
    <property type="entry name" value="HELO DOMAIN-CONTAINING PROTEIN-RELATED"/>
    <property type="match status" value="1"/>
</dbReference>
<proteinExistence type="predicted"/>
<evidence type="ECO:0000313" key="3">
    <source>
        <dbReference type="Proteomes" id="UP001320420"/>
    </source>
</evidence>
<comment type="caution">
    <text evidence="2">The sequence shown here is derived from an EMBL/GenBank/DDBJ whole genome shotgun (WGS) entry which is preliminary data.</text>
</comment>